<sequence length="376" mass="40322">MVEVTIIGGGTGGLTAAIAAAEGGARVVLHEAHRELGGRGRTAAPPYRVNEGPHAFYRGGPHWKWLDRRKLLRPLAPIPPAEGLRLRYHHEGRLRRLPPLGMLRQVLRREAPSDQDFFTWASALADERTARVAANYVAVATFHHDPGSLSAAFTQERLHRAGKFPPEAHYARGGWGAVLDRMGALAAELGVKIETGSRVDTLPTGGPVIVATSLDAARTLLGDDGLRWPSGRTTLVDVAVRTRRGDAFAVSDLDAPGWVERFTAQDRTLAPEGEQLVQAQIPIAPGEGKSDGLARAHHLLDLGYPGWRERTTWTRTAVAAGRTGAVDPPGTSWRDRPAIARGDGVFLVGDQVAAPGVLSEVSFTSALRAVRLALGE</sequence>
<dbReference type="PRINTS" id="PR00368">
    <property type="entry name" value="FADPNR"/>
</dbReference>
<dbReference type="Gene3D" id="1.10.3110.10">
    <property type="entry name" value="protoporphyrinogen ix oxidase, domain 3"/>
    <property type="match status" value="1"/>
</dbReference>
<dbReference type="SUPFAM" id="SSF51971">
    <property type="entry name" value="Nucleotide-binding domain"/>
    <property type="match status" value="1"/>
</dbReference>
<dbReference type="Pfam" id="PF13450">
    <property type="entry name" value="NAD_binding_8"/>
    <property type="match status" value="1"/>
</dbReference>
<dbReference type="Gene3D" id="3.50.50.60">
    <property type="entry name" value="FAD/NAD(P)-binding domain"/>
    <property type="match status" value="1"/>
</dbReference>
<keyword evidence="2" id="KW-1185">Reference proteome</keyword>
<name>A0ABP7H9T3_9PSEU</name>
<dbReference type="Proteomes" id="UP001501624">
    <property type="component" value="Unassembled WGS sequence"/>
</dbReference>
<gene>
    <name evidence="1" type="ORF">GCM10022380_01430</name>
</gene>
<dbReference type="PANTHER" id="PTHR43734:SF1">
    <property type="entry name" value="PHYTOENE DESATURASE"/>
    <property type="match status" value="1"/>
</dbReference>
<reference evidence="2" key="1">
    <citation type="journal article" date="2019" name="Int. J. Syst. Evol. Microbiol.">
        <title>The Global Catalogue of Microorganisms (GCM) 10K type strain sequencing project: providing services to taxonomists for standard genome sequencing and annotation.</title>
        <authorList>
            <consortium name="The Broad Institute Genomics Platform"/>
            <consortium name="The Broad Institute Genome Sequencing Center for Infectious Disease"/>
            <person name="Wu L."/>
            <person name="Ma J."/>
        </authorList>
    </citation>
    <scope>NUCLEOTIDE SEQUENCE [LARGE SCALE GENOMIC DNA]</scope>
    <source>
        <strain evidence="2">JCM 17017</strain>
    </source>
</reference>
<accession>A0ABP7H9T3</accession>
<evidence type="ECO:0000313" key="2">
    <source>
        <dbReference type="Proteomes" id="UP001501624"/>
    </source>
</evidence>
<dbReference type="EMBL" id="BAABCM010000001">
    <property type="protein sequence ID" value="GAA3788918.1"/>
    <property type="molecule type" value="Genomic_DNA"/>
</dbReference>
<dbReference type="PANTHER" id="PTHR43734">
    <property type="entry name" value="PHYTOENE DESATURASE"/>
    <property type="match status" value="1"/>
</dbReference>
<proteinExistence type="predicted"/>
<dbReference type="Gene3D" id="3.90.660.20">
    <property type="entry name" value="Protoporphyrinogen oxidase, mitochondrial, domain 2"/>
    <property type="match status" value="1"/>
</dbReference>
<dbReference type="RefSeq" id="WP_237335322.1">
    <property type="nucleotide sequence ID" value="NZ_BAABCM010000001.1"/>
</dbReference>
<comment type="caution">
    <text evidence="1">The sequence shown here is derived from an EMBL/GenBank/DDBJ whole genome shotgun (WGS) entry which is preliminary data.</text>
</comment>
<dbReference type="InterPro" id="IPR036188">
    <property type="entry name" value="FAD/NAD-bd_sf"/>
</dbReference>
<dbReference type="PRINTS" id="PR00411">
    <property type="entry name" value="PNDRDTASEI"/>
</dbReference>
<organism evidence="1 2">
    <name type="scientific">Amycolatopsis tucumanensis</name>
    <dbReference type="NCBI Taxonomy" id="401106"/>
    <lineage>
        <taxon>Bacteria</taxon>
        <taxon>Bacillati</taxon>
        <taxon>Actinomycetota</taxon>
        <taxon>Actinomycetes</taxon>
        <taxon>Pseudonocardiales</taxon>
        <taxon>Pseudonocardiaceae</taxon>
        <taxon>Amycolatopsis</taxon>
    </lineage>
</organism>
<evidence type="ECO:0000313" key="1">
    <source>
        <dbReference type="EMBL" id="GAA3788918.1"/>
    </source>
</evidence>
<protein>
    <submittedName>
        <fullName evidence="1">NAD(P)-binding protein</fullName>
    </submittedName>
</protein>